<sequence length="338" mass="38227">MASNAKIWNRFTDEERINAIRESAKSDGTIDFKKMSAILSDNSHGTEVSPELARYWSMQYEEKKKNGEFYITLTRANRQLRLSRKLRKPTPLDDKPLKPVSETKHESILVIPDLHAPYHHPDTLDFLIEVAAKYKPDTVVNLGDETDHHALSYHDSDPNLDSAGMELVKAREFLHQLERVFPDMKICHSNHGSMLHRKAKTHGIPADMIKSYREVLFPNGGGEGWEWAYSHRLPLPNGEEVQFQHQASGNLLDAAAHERCNLVVGHFHAKYSIDYSASRAALYWAMYGGCLIDGGSLAFAYGENFKHKPIIGCSVIVDSLPILVPMRLGKDGRWLGKL</sequence>
<keyword evidence="2" id="KW-1185">Reference proteome</keyword>
<proteinExistence type="predicted"/>
<organism evidence="1 2">
    <name type="scientific">Vibrio phage phi-A318</name>
    <dbReference type="NCBI Taxonomy" id="1151014"/>
    <lineage>
        <taxon>Viruses</taxon>
        <taxon>Duplodnaviria</taxon>
        <taxon>Heunggongvirae</taxon>
        <taxon>Uroviricota</taxon>
        <taxon>Caudoviricetes</taxon>
        <taxon>Autographivirales</taxon>
        <taxon>Autosignataviridae</taxon>
        <taxon>Colwellvirinae</taxon>
        <taxon>Kaohsiungvirus</taxon>
        <taxon>Kaohsiungvirus A318</taxon>
    </lineage>
</organism>
<evidence type="ECO:0008006" key="3">
    <source>
        <dbReference type="Google" id="ProtNLM"/>
    </source>
</evidence>
<dbReference type="SUPFAM" id="SSF56300">
    <property type="entry name" value="Metallo-dependent phosphatases"/>
    <property type="match status" value="1"/>
</dbReference>
<reference evidence="1 2" key="1">
    <citation type="journal article" date="2014" name="BMC Genomics">
        <title>Genome sequences characterizing five mutations in RNA polymerase and major capsid of phages [greek small letter phi]A318 and [greek small letter phi]As51 of Vibrio alginolyticus with different burst efficiencies.</title>
        <authorList>
            <person name="Liu W."/>
            <person name="Lin Y.R."/>
            <person name="Lu M.W."/>
            <person name="Sung P.J."/>
            <person name="Wang W.H."/>
            <person name="Lin C.S."/>
        </authorList>
    </citation>
    <scope>NUCLEOTIDE SEQUENCE [LARGE SCALE GENOMIC DNA]</scope>
</reference>
<dbReference type="Proteomes" id="UP000027495">
    <property type="component" value="Segment"/>
</dbReference>
<dbReference type="RefSeq" id="YP_009110733.1">
    <property type="nucleotide sequence ID" value="NC_025822.1"/>
</dbReference>
<accession>A0A067YBI1</accession>
<evidence type="ECO:0000313" key="2">
    <source>
        <dbReference type="Proteomes" id="UP000027495"/>
    </source>
</evidence>
<protein>
    <recommendedName>
        <fullName evidence="3">Calcineurin-like phosphoesterase domain-containing protein</fullName>
    </recommendedName>
</protein>
<dbReference type="OrthoDB" id="4771at10239"/>
<dbReference type="KEGG" id="vg:22474960"/>
<dbReference type="InterPro" id="IPR029052">
    <property type="entry name" value="Metallo-depent_PP-like"/>
</dbReference>
<evidence type="ECO:0000313" key="1">
    <source>
        <dbReference type="EMBL" id="AGZ17748.1"/>
    </source>
</evidence>
<dbReference type="EMBL" id="KF322026">
    <property type="protein sequence ID" value="AGZ17748.1"/>
    <property type="molecule type" value="Genomic_DNA"/>
</dbReference>
<name>A0A067YBI1_9CAUD</name>
<dbReference type="GeneID" id="22474960"/>